<comment type="similarity">
    <text evidence="7">Belongs to the TonB-dependent receptor family.</text>
</comment>
<keyword evidence="4 7" id="KW-0812">Transmembrane</keyword>
<dbReference type="Gene3D" id="2.40.170.20">
    <property type="entry name" value="TonB-dependent receptor, beta-barrel domain"/>
    <property type="match status" value="1"/>
</dbReference>
<gene>
    <name evidence="10" type="ORF">ESB13_08265</name>
</gene>
<accession>A0A4Q1DD94</accession>
<protein>
    <submittedName>
        <fullName evidence="10">SusC/RagA family TonB-linked outer membrane protein</fullName>
    </submittedName>
</protein>
<dbReference type="EMBL" id="SDHZ01000001">
    <property type="protein sequence ID" value="RXK87462.1"/>
    <property type="molecule type" value="Genomic_DNA"/>
</dbReference>
<comment type="caution">
    <text evidence="10">The sequence shown here is derived from an EMBL/GenBank/DDBJ whole genome shotgun (WGS) entry which is preliminary data.</text>
</comment>
<evidence type="ECO:0000256" key="6">
    <source>
        <dbReference type="ARBA" id="ARBA00023237"/>
    </source>
</evidence>
<evidence type="ECO:0000256" key="3">
    <source>
        <dbReference type="ARBA" id="ARBA00022452"/>
    </source>
</evidence>
<evidence type="ECO:0000256" key="2">
    <source>
        <dbReference type="ARBA" id="ARBA00022448"/>
    </source>
</evidence>
<dbReference type="OrthoDB" id="9768177at2"/>
<dbReference type="AlphaFoldDB" id="A0A4Q1DD94"/>
<dbReference type="Proteomes" id="UP000290545">
    <property type="component" value="Unassembled WGS sequence"/>
</dbReference>
<dbReference type="SUPFAM" id="SSF56935">
    <property type="entry name" value="Porins"/>
    <property type="match status" value="1"/>
</dbReference>
<evidence type="ECO:0000313" key="10">
    <source>
        <dbReference type="EMBL" id="RXK87462.1"/>
    </source>
</evidence>
<keyword evidence="5 7" id="KW-0472">Membrane</keyword>
<dbReference type="GO" id="GO:0009279">
    <property type="term" value="C:cell outer membrane"/>
    <property type="evidence" value="ECO:0007669"/>
    <property type="project" value="UniProtKB-SubCell"/>
</dbReference>
<keyword evidence="11" id="KW-1185">Reference proteome</keyword>
<keyword evidence="2 7" id="KW-0813">Transport</keyword>
<evidence type="ECO:0000313" key="11">
    <source>
        <dbReference type="Proteomes" id="UP000290545"/>
    </source>
</evidence>
<dbReference type="InterPro" id="IPR012910">
    <property type="entry name" value="Plug_dom"/>
</dbReference>
<dbReference type="InterPro" id="IPR023996">
    <property type="entry name" value="TonB-dep_OMP_SusC/RagA"/>
</dbReference>
<dbReference type="NCBIfam" id="TIGR04057">
    <property type="entry name" value="SusC_RagA_signa"/>
    <property type="match status" value="1"/>
</dbReference>
<dbReference type="Gene3D" id="2.170.130.10">
    <property type="entry name" value="TonB-dependent receptor, plug domain"/>
    <property type="match status" value="1"/>
</dbReference>
<dbReference type="InterPro" id="IPR036942">
    <property type="entry name" value="Beta-barrel_TonB_sf"/>
</dbReference>
<evidence type="ECO:0000256" key="8">
    <source>
        <dbReference type="SAM" id="SignalP"/>
    </source>
</evidence>
<dbReference type="InterPro" id="IPR023997">
    <property type="entry name" value="TonB-dep_OMP_SusC/RagA_CS"/>
</dbReference>
<reference evidence="10 11" key="1">
    <citation type="submission" date="2019-01" db="EMBL/GenBank/DDBJ databases">
        <title>Filimonas sp. strain TTM-71.</title>
        <authorList>
            <person name="Chen W.-M."/>
        </authorList>
    </citation>
    <scope>NUCLEOTIDE SEQUENCE [LARGE SCALE GENOMIC DNA]</scope>
    <source>
        <strain evidence="10 11">TTM-71</strain>
    </source>
</reference>
<proteinExistence type="inferred from homology"/>
<dbReference type="Pfam" id="PF07715">
    <property type="entry name" value="Plug"/>
    <property type="match status" value="1"/>
</dbReference>
<feature type="chain" id="PRO_5020931252" evidence="8">
    <location>
        <begin position="29"/>
        <end position="1213"/>
    </location>
</feature>
<comment type="subcellular location">
    <subcellularLocation>
        <location evidence="1 7">Cell outer membrane</location>
        <topology evidence="1 7">Multi-pass membrane protein</topology>
    </subcellularLocation>
</comment>
<evidence type="ECO:0000256" key="5">
    <source>
        <dbReference type="ARBA" id="ARBA00023136"/>
    </source>
</evidence>
<dbReference type="InterPro" id="IPR039426">
    <property type="entry name" value="TonB-dep_rcpt-like"/>
</dbReference>
<keyword evidence="3 7" id="KW-1134">Transmembrane beta strand</keyword>
<sequence length="1213" mass="136496">MFRLPDQMLRIMRLLSFLLLTMCMSAYASGSAQSVSLSGKDLRLQEVFAAVKKQTGYVFLYEEKIFSRAKPINISAENIPLQQFLDIAFARQPFQYAILDKTIQVSLKASEALPQVVQALAPDRGIILRLKVADSTNAPLADATILNKTTGKSFSAGPDGTCFAEVSENDMLVISYVGFVSQTIRVTPSLLKTPGLTIYLKISDQQINNVEVVVNTGYQTIDRRNLTSAATTVKMEDIMTAGVNKLDKMLEGRVPGMTFMQNSGQVGAVPRLRIRGTSTILGNREPLWVLDGIVLTDPVNVDPQRLNDLDFVNLLGNAIAGLNPEDIDQIDVLKDASATALYGAKAGNGVIVITTKKGKGGKPTINYNGTTSFARRPKYSDRTMYMMNSEERMDVSKELFERGIQYSNVTQWAGYEQALQDYYSGNIDYATFKQRSDYYATINTDWLGAVTRNSLAQSHTVSLSGGANNIKYYASLGYTNEDGVIKDENNKRYSSMLNLTADYKKFSAQFSFSGNFSTRAYTPSDLGIMNYAYNMSRTVPVYNTDGSLFYYPKYNNFLYYNYNILNEKANSGNNMETNASNIKGFIRYKITTGLNVEGTLAFGITNNTNETYYTKNTFYIFNLRADQATRNDMSPVGGEMKRSDTRNKNYTARLQTNYTTALGAYRSHIIMASAGIELKSSEYKGFNITRRGYFPEMGGYFDIVPATYTGYYQQWMSTKDALGSFDRQLTNELAWYGTTGYSWKDRYIVNVHIRGEQSNLFGSRTNNRFLPIWAISGRWNMKQELVKETSWISDLALRASWGWQGNMLPGQSSYMVIKDNTVTSPYYNSTYSNIVNFPNPDLKWEKTSSSNLAVDFSLFKNKVSGSFSYYYKRTSNAFLNKTVSEINGVQQYVINSGTLENKGIEVSLRITPIDNAGVNSSRRGFVWRIDPQLGQVLNKILNNVVNNRNNVLINNITYNDFLSGSAQLSGKAINTFYSYKFKGLSNQDGSPIFYGAESEKAADYRNQYSQMKKEDVYLAVMTESGRREPYIQGGLSNYFGYRNFGFSFNLTYSIGNKIRLMKMASGYATTYAFPQQNLRKEFVYRWRRPGDEAYTNVPGLNVSNNANQPWWNVYPASQYAFGGTPYEMYDNSDIRVVSGDYLKLQSISFRYNVDERIAHSIGMNSAYISFTGTDLFTINSKKLKGQDPTQSGSTPNMNLSLRPIYSCSINLSF</sequence>
<dbReference type="PROSITE" id="PS52016">
    <property type="entry name" value="TONB_DEPENDENT_REC_3"/>
    <property type="match status" value="1"/>
</dbReference>
<evidence type="ECO:0000259" key="9">
    <source>
        <dbReference type="Pfam" id="PF07715"/>
    </source>
</evidence>
<feature type="domain" description="TonB-dependent receptor plug" evidence="9">
    <location>
        <begin position="223"/>
        <end position="350"/>
    </location>
</feature>
<evidence type="ECO:0000256" key="4">
    <source>
        <dbReference type="ARBA" id="ARBA00022692"/>
    </source>
</evidence>
<keyword evidence="6 7" id="KW-0998">Cell outer membrane</keyword>
<organism evidence="10 11">
    <name type="scientific">Filimonas effusa</name>
    <dbReference type="NCBI Taxonomy" id="2508721"/>
    <lineage>
        <taxon>Bacteria</taxon>
        <taxon>Pseudomonadati</taxon>
        <taxon>Bacteroidota</taxon>
        <taxon>Chitinophagia</taxon>
        <taxon>Chitinophagales</taxon>
        <taxon>Chitinophagaceae</taxon>
        <taxon>Filimonas</taxon>
    </lineage>
</organism>
<evidence type="ECO:0000256" key="1">
    <source>
        <dbReference type="ARBA" id="ARBA00004571"/>
    </source>
</evidence>
<dbReference type="NCBIfam" id="TIGR04056">
    <property type="entry name" value="OMP_RagA_SusC"/>
    <property type="match status" value="1"/>
</dbReference>
<evidence type="ECO:0000256" key="7">
    <source>
        <dbReference type="PROSITE-ProRule" id="PRU01360"/>
    </source>
</evidence>
<name>A0A4Q1DD94_9BACT</name>
<feature type="signal peptide" evidence="8">
    <location>
        <begin position="1"/>
        <end position="28"/>
    </location>
</feature>
<keyword evidence="8" id="KW-0732">Signal</keyword>
<dbReference type="InterPro" id="IPR037066">
    <property type="entry name" value="Plug_dom_sf"/>
</dbReference>